<dbReference type="EMBL" id="OU466858">
    <property type="protein sequence ID" value="CAH2047990.1"/>
    <property type="molecule type" value="Genomic_DNA"/>
</dbReference>
<evidence type="ECO:0000313" key="1">
    <source>
        <dbReference type="EMBL" id="CAH2047990.1"/>
    </source>
</evidence>
<keyword evidence="2" id="KW-1185">Reference proteome</keyword>
<accession>A0AAU9RQM7</accession>
<dbReference type="Proteomes" id="UP000836841">
    <property type="component" value="Chromosome 2"/>
</dbReference>
<protein>
    <submittedName>
        <fullName evidence="1">Uncharacterized protein</fullName>
    </submittedName>
</protein>
<gene>
    <name evidence="1" type="ORF">TAV2_LOCUS6943</name>
</gene>
<evidence type="ECO:0000313" key="2">
    <source>
        <dbReference type="Proteomes" id="UP000836841"/>
    </source>
</evidence>
<proteinExistence type="predicted"/>
<dbReference type="AlphaFoldDB" id="A0AAU9RQM7"/>
<reference evidence="1 2" key="1">
    <citation type="submission" date="2022-03" db="EMBL/GenBank/DDBJ databases">
        <authorList>
            <person name="Nunn A."/>
            <person name="Chopra R."/>
            <person name="Nunn A."/>
            <person name="Contreras Garrido A."/>
        </authorList>
    </citation>
    <scope>NUCLEOTIDE SEQUENCE [LARGE SCALE GENOMIC DNA]</scope>
</reference>
<name>A0AAU9RQM7_THLAR</name>
<organism evidence="1 2">
    <name type="scientific">Thlaspi arvense</name>
    <name type="common">Field penny-cress</name>
    <dbReference type="NCBI Taxonomy" id="13288"/>
    <lineage>
        <taxon>Eukaryota</taxon>
        <taxon>Viridiplantae</taxon>
        <taxon>Streptophyta</taxon>
        <taxon>Embryophyta</taxon>
        <taxon>Tracheophyta</taxon>
        <taxon>Spermatophyta</taxon>
        <taxon>Magnoliopsida</taxon>
        <taxon>eudicotyledons</taxon>
        <taxon>Gunneridae</taxon>
        <taxon>Pentapetalae</taxon>
        <taxon>rosids</taxon>
        <taxon>malvids</taxon>
        <taxon>Brassicales</taxon>
        <taxon>Brassicaceae</taxon>
        <taxon>Thlaspideae</taxon>
        <taxon>Thlaspi</taxon>
    </lineage>
</organism>
<sequence length="126" mass="14269">MYESRSVASISSRIKNNASHQYNSIMAFNEVAEDRGTNCSHKNSDNQETNLNPQVKINEQLNPHLYSKFKSWTEENNSFDQATTRYSTHGGSLFMWDKEAKMWKQKLLGCVNASIGNVSPLSTDST</sequence>